<evidence type="ECO:0000313" key="7">
    <source>
        <dbReference type="EMBL" id="OYD07080.1"/>
    </source>
</evidence>
<dbReference type="AlphaFoldDB" id="A0A235B448"/>
<dbReference type="EMBL" id="NOWF01000007">
    <property type="protein sequence ID" value="OYD07080.1"/>
    <property type="molecule type" value="Genomic_DNA"/>
</dbReference>
<dbReference type="GO" id="GO:0003954">
    <property type="term" value="F:NADH dehydrogenase activity"/>
    <property type="evidence" value="ECO:0007669"/>
    <property type="project" value="TreeGrafter"/>
</dbReference>
<dbReference type="InterPro" id="IPR006963">
    <property type="entry name" value="Mopterin_OxRdtase_4Fe-4S_dom"/>
</dbReference>
<dbReference type="GO" id="GO:0051539">
    <property type="term" value="F:4 iron, 4 sulfur cluster binding"/>
    <property type="evidence" value="ECO:0007669"/>
    <property type="project" value="UniProtKB-KW"/>
</dbReference>
<evidence type="ECO:0000256" key="1">
    <source>
        <dbReference type="ARBA" id="ARBA00001942"/>
    </source>
</evidence>
<dbReference type="Pfam" id="PF01568">
    <property type="entry name" value="Molydop_binding"/>
    <property type="match status" value="1"/>
</dbReference>
<keyword evidence="5" id="KW-0411">Iron-sulfur</keyword>
<dbReference type="Gene3D" id="2.40.40.20">
    <property type="match status" value="1"/>
</dbReference>
<dbReference type="OrthoDB" id="9805142at2"/>
<feature type="domain" description="4Fe-4S Mo/W bis-MGD-type" evidence="6">
    <location>
        <begin position="18"/>
        <end position="77"/>
    </location>
</feature>
<dbReference type="GO" id="GO:0046872">
    <property type="term" value="F:metal ion binding"/>
    <property type="evidence" value="ECO:0007669"/>
    <property type="project" value="UniProtKB-KW"/>
</dbReference>
<dbReference type="Gene3D" id="3.40.50.740">
    <property type="match status" value="1"/>
</dbReference>
<dbReference type="CDD" id="cd00508">
    <property type="entry name" value="MopB_CT_Fdh-Nap-like"/>
    <property type="match status" value="1"/>
</dbReference>
<dbReference type="SMART" id="SM00926">
    <property type="entry name" value="Molybdop_Fe4S4"/>
    <property type="match status" value="1"/>
</dbReference>
<reference evidence="7 8" key="1">
    <citation type="submission" date="2017-07" db="EMBL/GenBank/DDBJ databases">
        <title>The genome sequence of Paludifilum halophilum highlights mechanisms for microbial adaptation to high salt environemnts.</title>
        <authorList>
            <person name="Belbahri L."/>
        </authorList>
    </citation>
    <scope>NUCLEOTIDE SEQUENCE [LARGE SCALE GENOMIC DNA]</scope>
    <source>
        <strain evidence="7 8">DSM 102817</strain>
    </source>
</reference>
<comment type="cofactor">
    <cofactor evidence="1">
        <name>Mo-bis(molybdopterin guanine dinucleotide)</name>
        <dbReference type="ChEBI" id="CHEBI:60539"/>
    </cofactor>
</comment>
<gene>
    <name evidence="7" type="ORF">CHM34_11785</name>
</gene>
<dbReference type="Gene3D" id="3.40.228.10">
    <property type="entry name" value="Dimethylsulfoxide Reductase, domain 2"/>
    <property type="match status" value="1"/>
</dbReference>
<dbReference type="Proteomes" id="UP000215459">
    <property type="component" value="Unassembled WGS sequence"/>
</dbReference>
<dbReference type="GO" id="GO:0016020">
    <property type="term" value="C:membrane"/>
    <property type="evidence" value="ECO:0007669"/>
    <property type="project" value="TreeGrafter"/>
</dbReference>
<evidence type="ECO:0000256" key="5">
    <source>
        <dbReference type="ARBA" id="ARBA00023014"/>
    </source>
</evidence>
<keyword evidence="4" id="KW-0408">Iron</keyword>
<dbReference type="SUPFAM" id="SSF53706">
    <property type="entry name" value="Formate dehydrogenase/DMSO reductase, domains 1-3"/>
    <property type="match status" value="1"/>
</dbReference>
<dbReference type="Gene3D" id="2.20.25.90">
    <property type="entry name" value="ADC-like domains"/>
    <property type="match status" value="1"/>
</dbReference>
<dbReference type="GO" id="GO:0022904">
    <property type="term" value="P:respiratory electron transport chain"/>
    <property type="evidence" value="ECO:0007669"/>
    <property type="project" value="TreeGrafter"/>
</dbReference>
<organism evidence="7 8">
    <name type="scientific">Paludifilum halophilum</name>
    <dbReference type="NCBI Taxonomy" id="1642702"/>
    <lineage>
        <taxon>Bacteria</taxon>
        <taxon>Bacillati</taxon>
        <taxon>Bacillota</taxon>
        <taxon>Bacilli</taxon>
        <taxon>Bacillales</taxon>
        <taxon>Thermoactinomycetaceae</taxon>
        <taxon>Paludifilum</taxon>
    </lineage>
</organism>
<keyword evidence="3" id="KW-0479">Metal-binding</keyword>
<dbReference type="SUPFAM" id="SSF50692">
    <property type="entry name" value="ADC-like"/>
    <property type="match status" value="1"/>
</dbReference>
<comment type="caution">
    <text evidence="7">The sequence shown here is derived from an EMBL/GenBank/DDBJ whole genome shotgun (WGS) entry which is preliminary data.</text>
</comment>
<dbReference type="Pfam" id="PF00384">
    <property type="entry name" value="Molybdopterin"/>
    <property type="match status" value="1"/>
</dbReference>
<name>A0A235B448_9BACL</name>
<dbReference type="Pfam" id="PF04879">
    <property type="entry name" value="Molybdop_Fe4S4"/>
    <property type="match status" value="1"/>
</dbReference>
<sequence length="726" mass="79932">MDAFLRQFREQEQKLTVERREKTQCPYCSMQCTMYLHKKHSPYSSRYQVSPNREDPVVQGRLCVKGMQAHVHALDRNRLKSPLLRRNGKLEPVSWEEAMDWFRRKVTDTQRQAGRDAVAVYGGGSLTNEEAYLLGKFARIGLGTCYIDYNGRFCMSSAATAANQAFGVDRGMTAPLSDIPRAGCIIVAGANIAECQPTMMPYLRRAKANGAVLIVIDPRKTPTAKLADIHLAVRPGGDVALVNGILKVIVEEGYTDEAFLRNHTTGGEALMDYLQSVSIGEAARESGVPAEEIIRTARAYGEAETGWVLTARGVEQHATGVQNVRNFINLILLTGKIGGVGSGYGAVTGQGNGQGGREHGQKADQLPGYRRIDEPEHRRAVAEVWGVKESDLPGSGVSAFEMFSLALERAIRGMVILSSNPLVSSPDVGFVEKALKQLDFLVVIDLFLSETAEMADLVLPGSSYLEDEGTMTNLEGRVTLRRAVKKLPGTAKPDWVILGEMARVLGKGKYFSYSSPEKIFDELRCASRGGIADYSGISYGRIEEEGGVFWPCSRKDTPGEARLFTDRRFFHSDGRARLTPVPHVSLPEPTNDEYPLVLTTGRLMPHYLSGAQTRRTPDLNGKAPEPFLYMHPDRAKRCGLENGQEAHIVSRRGEMVLRVKLTSGIREDTVFGPMHWGGEQCINRLTLPELDPDSRMPSFKACAVRVTPVKVKGIPKISSMQGERSG</sequence>
<dbReference type="NCBIfam" id="NF047855">
    <property type="entry name" value="AssmNtatRedNasC"/>
    <property type="match status" value="1"/>
</dbReference>
<dbReference type="PANTHER" id="PTHR43105">
    <property type="entry name" value="RESPIRATORY NITRATE REDUCTASE"/>
    <property type="match status" value="1"/>
</dbReference>
<evidence type="ECO:0000256" key="3">
    <source>
        <dbReference type="ARBA" id="ARBA00022723"/>
    </source>
</evidence>
<dbReference type="PANTHER" id="PTHR43105:SF10">
    <property type="entry name" value="NADH-QUINONE OXIDOREDUCTASE SUBUNIT G"/>
    <property type="match status" value="1"/>
</dbReference>
<keyword evidence="8" id="KW-1185">Reference proteome</keyword>
<protein>
    <submittedName>
        <fullName evidence="7">Nitrite reductase</fullName>
    </submittedName>
</protein>
<accession>A0A235B448</accession>
<dbReference type="GO" id="GO:0043546">
    <property type="term" value="F:molybdopterin cofactor binding"/>
    <property type="evidence" value="ECO:0007669"/>
    <property type="project" value="InterPro"/>
</dbReference>
<dbReference type="PROSITE" id="PS51669">
    <property type="entry name" value="4FE4S_MOW_BIS_MGD"/>
    <property type="match status" value="1"/>
</dbReference>
<evidence type="ECO:0000256" key="4">
    <source>
        <dbReference type="ARBA" id="ARBA00023004"/>
    </source>
</evidence>
<evidence type="ECO:0000313" key="8">
    <source>
        <dbReference type="Proteomes" id="UP000215459"/>
    </source>
</evidence>
<dbReference type="InterPro" id="IPR006656">
    <property type="entry name" value="Mopterin_OxRdtase"/>
</dbReference>
<dbReference type="PROSITE" id="PS00490">
    <property type="entry name" value="MOLYBDOPTERIN_PROK_2"/>
    <property type="match status" value="1"/>
</dbReference>
<dbReference type="InterPro" id="IPR009010">
    <property type="entry name" value="Asp_de-COase-like_dom_sf"/>
</dbReference>
<dbReference type="InterPro" id="IPR050123">
    <property type="entry name" value="Prok_molybdopt-oxidoreductase"/>
</dbReference>
<dbReference type="InterPro" id="IPR006657">
    <property type="entry name" value="MoPterin_dinucl-bd_dom"/>
</dbReference>
<dbReference type="InterPro" id="IPR006655">
    <property type="entry name" value="Mopterin_OxRdtase_prok_CS"/>
</dbReference>
<evidence type="ECO:0000256" key="2">
    <source>
        <dbReference type="ARBA" id="ARBA00022485"/>
    </source>
</evidence>
<proteinExistence type="predicted"/>
<evidence type="ECO:0000259" key="6">
    <source>
        <dbReference type="PROSITE" id="PS51669"/>
    </source>
</evidence>
<keyword evidence="2" id="KW-0004">4Fe-4S</keyword>